<feature type="region of interest" description="Disordered" evidence="4">
    <location>
        <begin position="438"/>
        <end position="473"/>
    </location>
</feature>
<feature type="coiled-coil region" evidence="3">
    <location>
        <begin position="1475"/>
        <end position="1502"/>
    </location>
</feature>
<feature type="compositionally biased region" description="Polar residues" evidence="4">
    <location>
        <begin position="1368"/>
        <end position="1392"/>
    </location>
</feature>
<dbReference type="GO" id="GO:0032982">
    <property type="term" value="C:myosin filament"/>
    <property type="evidence" value="ECO:0007669"/>
    <property type="project" value="TreeGrafter"/>
</dbReference>
<dbReference type="GO" id="GO:0005737">
    <property type="term" value="C:cytoplasm"/>
    <property type="evidence" value="ECO:0007669"/>
    <property type="project" value="UniProtKB-SubCell"/>
</dbReference>
<keyword evidence="3" id="KW-0175">Coiled coil</keyword>
<sequence length="1556" mass="174091">MTDDDARGDLPTTETDGVEHPQDESSLQIQGNPETATGQPDHDDSFTSALPPLPDRDDSSLLPLSSDDGDRSGYDNQTLIEEKEMRRKLMEMESSFLPEPSTIDLPAVQQNTGADDTYLVGVPGGDTTEPAQPGHQDQSFTASEEASYTLATAEGKDQNPQRTPAESENGTTVDDNPNAPSEKQEGNTTMLETMESSPAAAAAARVGELGLPTSSEDVEELNQTPHEESADRSSTVNSEQALQLTPRPTRKSSRSVSPTQSKSTRDSTNGSAGGVLGTGSRKGRRPKYLASRQSAQRLSYSSVTSHNSETTNSDANFGADYALQSGGAAPGNGQRKNLARSISLGSMASGVSGYGEESSVEKRNSSGGPDGALQTLDEEDAISQSYPETFQQDSPIKDSSPPTTPKARPSDSNFPTDTAVAERIKDIKVPSTFAKQFRENHGTRGLSPDKRTGTATPGFARSGRTMTLKEQSSTIDRLSKENFDLKMRIHFLSEALNKRSEEGIKEMISENVELKSDKLKLQKDNQGLKRKVRDLEKQLKDQQSDKDSMVNHDPEGSDNDHRDHAQGEETLWLRERVETYELEIEKLRSESIARESEKRRLAEMVKSLSDGRPVGSDVGAREERDMWKDMLDAETAAREQADEENRKLRDETQRLRNELNFTLGTGRSGQVGRMDYTASSSAASERGLNRSVPMVNSGSSALVELDLLKQENAELRKEVSAQTSMLTSRNREKERLYQEIEELKLGQRRDGDRSVAGDSIFDRSASRAHERDLGSRSRASDGTRASHNSDPDREDIEIRNGQLRDQVSGLKLENQAIRDQLEEYVRELESLDKAYQADVDQAEEEMQNLQQERDQALQMADERDAAFQDLRAEAQEELDALGYELDRKIEESQRLGEELRNQDENLRALQAEMRSASEGIIRLEEDAQNNLERYKAVQLELEESNREMESLEKSLFEANTKVQRLTVQIESSQNEIAFLREEQDGDKIKISDLESELKTYRMSLHSEKEKTRELEERLAEERHQREVVGSKEKQEVQRIMNELNREASAAKEEARKLKKSLSSQEIETSTWRERLMDLENNLRETLGDLNGSRSSLISNIMKLQRELESKALELEGTRSKLDEKESLLRNRDALLESHGLESRKLAELLDRERQAHRADKQSFDKALKSHHQASRTITQNNSRISELETARDQDRKRFMALEQQLKDQLSERNSMLLSVWKHLSAMCGPDWAHSNSLINGNLPSQEVIGNILFWPGFSRNLQLAIRTVDSVVSGFKNRIKDVERDLTKKYQTLEHTLTLRFKKLDRMEESFRNMRAQLHSKGYSISSSEAAQLRSDNRLLRTEISLLETNSRSRGQSPTAAAAVTAGIGQSPSRTSRSFNRGSEVQPSSLVRHNSMVEKPSDQHRPASGLTRSSTGLTPSQTSEMTVTDNAGAMVRGSRHGHGRDDPAITGRLPFRLRELEKRLKGEREARLVDRSGAREKLAERDEQIQRLKAQVERMQTQMGVSTGTSAHYAGSRGQGHRSGSAQEPERNRDDDYGHGDEPSSSEEGICVDIEV</sequence>
<proteinExistence type="predicted"/>
<protein>
    <submittedName>
        <fullName evidence="7">Anucleate primary sterigmata</fullName>
    </submittedName>
</protein>
<dbReference type="PANTHER" id="PTHR45615">
    <property type="entry name" value="MYOSIN HEAVY CHAIN, NON-MUSCLE"/>
    <property type="match status" value="1"/>
</dbReference>
<feature type="compositionally biased region" description="Polar residues" evidence="4">
    <location>
        <begin position="24"/>
        <end position="38"/>
    </location>
</feature>
<feature type="domain" description="Centrosomin N-terminal motif 1" evidence="5">
    <location>
        <begin position="467"/>
        <end position="539"/>
    </location>
</feature>
<feature type="coiled-coil region" evidence="3">
    <location>
        <begin position="631"/>
        <end position="658"/>
    </location>
</feature>
<organism evidence="7 8">
    <name type="scientific">Aspergillus sclerotialis</name>
    <dbReference type="NCBI Taxonomy" id="2070753"/>
    <lineage>
        <taxon>Eukaryota</taxon>
        <taxon>Fungi</taxon>
        <taxon>Dikarya</taxon>
        <taxon>Ascomycota</taxon>
        <taxon>Pezizomycotina</taxon>
        <taxon>Eurotiomycetes</taxon>
        <taxon>Eurotiomycetidae</taxon>
        <taxon>Eurotiales</taxon>
        <taxon>Aspergillaceae</taxon>
        <taxon>Aspergillus</taxon>
        <taxon>Aspergillus subgen. Polypaecilum</taxon>
    </lineage>
</organism>
<feature type="region of interest" description="Disordered" evidence="4">
    <location>
        <begin position="663"/>
        <end position="692"/>
    </location>
</feature>
<feature type="compositionally biased region" description="Polar residues" evidence="4">
    <location>
        <begin position="232"/>
        <end position="243"/>
    </location>
</feature>
<evidence type="ECO:0000256" key="2">
    <source>
        <dbReference type="ARBA" id="ARBA00022490"/>
    </source>
</evidence>
<keyword evidence="8" id="KW-1185">Reference proteome</keyword>
<feature type="region of interest" description="Disordered" evidence="4">
    <location>
        <begin position="1157"/>
        <end position="1178"/>
    </location>
</feature>
<evidence type="ECO:0000313" key="7">
    <source>
        <dbReference type="EMBL" id="RJE26673.1"/>
    </source>
</evidence>
<feature type="compositionally biased region" description="Basic and acidic residues" evidence="4">
    <location>
        <begin position="80"/>
        <end position="91"/>
    </location>
</feature>
<dbReference type="EMBL" id="MVGC01000017">
    <property type="protein sequence ID" value="RJE26673.1"/>
    <property type="molecule type" value="Genomic_DNA"/>
</dbReference>
<dbReference type="GO" id="GO:0005815">
    <property type="term" value="C:microtubule organizing center"/>
    <property type="evidence" value="ECO:0007669"/>
    <property type="project" value="InterPro"/>
</dbReference>
<feature type="region of interest" description="Disordered" evidence="4">
    <location>
        <begin position="1"/>
        <end position="417"/>
    </location>
</feature>
<feature type="compositionally biased region" description="Polar residues" evidence="4">
    <location>
        <begin position="160"/>
        <end position="196"/>
    </location>
</feature>
<dbReference type="GO" id="GO:0051015">
    <property type="term" value="F:actin filament binding"/>
    <property type="evidence" value="ECO:0007669"/>
    <property type="project" value="TreeGrafter"/>
</dbReference>
<feature type="compositionally biased region" description="Polar residues" evidence="4">
    <location>
        <begin position="464"/>
        <end position="473"/>
    </location>
</feature>
<name>A0A3A2ZWG0_9EURO</name>
<dbReference type="Pfam" id="PF12808">
    <property type="entry name" value="Mto2_bdg"/>
    <property type="match status" value="1"/>
</dbReference>
<dbReference type="GO" id="GO:0016460">
    <property type="term" value="C:myosin II complex"/>
    <property type="evidence" value="ECO:0007669"/>
    <property type="project" value="TreeGrafter"/>
</dbReference>
<dbReference type="InterPro" id="IPR024545">
    <property type="entry name" value="Mto1-like_Mto2p-bd"/>
</dbReference>
<feature type="compositionally biased region" description="Polar residues" evidence="4">
    <location>
        <begin position="382"/>
        <end position="394"/>
    </location>
</feature>
<feature type="compositionally biased region" description="Basic and acidic residues" evidence="4">
    <location>
        <begin position="438"/>
        <end position="452"/>
    </location>
</feature>
<evidence type="ECO:0000259" key="6">
    <source>
        <dbReference type="Pfam" id="PF12808"/>
    </source>
</evidence>
<accession>A0A3A2ZWG0</accession>
<dbReference type="STRING" id="2070753.A0A3A2ZWG0"/>
<reference evidence="8" key="1">
    <citation type="submission" date="2017-02" db="EMBL/GenBank/DDBJ databases">
        <authorList>
            <person name="Tafer H."/>
            <person name="Lopandic K."/>
        </authorList>
    </citation>
    <scope>NUCLEOTIDE SEQUENCE [LARGE SCALE GENOMIC DNA]</scope>
    <source>
        <strain evidence="8">CBS 366.77</strain>
    </source>
</reference>
<feature type="coiled-coil region" evidence="3">
    <location>
        <begin position="807"/>
        <end position="1067"/>
    </location>
</feature>
<dbReference type="Pfam" id="PF07989">
    <property type="entry name" value="Cnn_1N"/>
    <property type="match status" value="1"/>
</dbReference>
<comment type="subcellular location">
    <subcellularLocation>
        <location evidence="1">Cytoplasm</location>
    </subcellularLocation>
</comment>
<feature type="compositionally biased region" description="Basic and acidic residues" evidence="4">
    <location>
        <begin position="747"/>
        <end position="781"/>
    </location>
</feature>
<feature type="compositionally biased region" description="Polar residues" evidence="4">
    <location>
        <begin position="135"/>
        <end position="150"/>
    </location>
</feature>
<feature type="region of interest" description="Disordered" evidence="4">
    <location>
        <begin position="1349"/>
        <end position="1429"/>
    </location>
</feature>
<feature type="compositionally biased region" description="Basic and acidic residues" evidence="4">
    <location>
        <begin position="1528"/>
        <end position="1542"/>
    </location>
</feature>
<feature type="compositionally biased region" description="Basic and acidic residues" evidence="4">
    <location>
        <begin position="1395"/>
        <end position="1405"/>
    </location>
</feature>
<feature type="compositionally biased region" description="Basic and acidic residues" evidence="4">
    <location>
        <begin position="1157"/>
        <end position="1167"/>
    </location>
</feature>
<keyword evidence="2" id="KW-0963">Cytoplasm</keyword>
<evidence type="ECO:0000259" key="5">
    <source>
        <dbReference type="Pfam" id="PF07989"/>
    </source>
</evidence>
<dbReference type="Proteomes" id="UP000266188">
    <property type="component" value="Unassembled WGS sequence"/>
</dbReference>
<feature type="compositionally biased region" description="Polar residues" evidence="4">
    <location>
        <begin position="254"/>
        <end position="270"/>
    </location>
</feature>
<dbReference type="GO" id="GO:0000146">
    <property type="term" value="F:microfilament motor activity"/>
    <property type="evidence" value="ECO:0007669"/>
    <property type="project" value="TreeGrafter"/>
</dbReference>
<evidence type="ECO:0000256" key="4">
    <source>
        <dbReference type="SAM" id="MobiDB-lite"/>
    </source>
</evidence>
<dbReference type="PANTHER" id="PTHR45615:SF40">
    <property type="entry name" value="MYOSIN HEAVY CHAIN, NON-MUSCLE"/>
    <property type="match status" value="1"/>
</dbReference>
<feature type="coiled-coil region" evidence="3">
    <location>
        <begin position="698"/>
        <end position="725"/>
    </location>
</feature>
<feature type="compositionally biased region" description="Polar residues" evidence="4">
    <location>
        <begin position="291"/>
        <end position="315"/>
    </location>
</feature>
<comment type="caution">
    <text evidence="7">The sequence shown here is derived from an EMBL/GenBank/DDBJ whole genome shotgun (WGS) entry which is preliminary data.</text>
</comment>
<feature type="region of interest" description="Disordered" evidence="4">
    <location>
        <begin position="529"/>
        <end position="570"/>
    </location>
</feature>
<evidence type="ECO:0000256" key="3">
    <source>
        <dbReference type="SAM" id="Coils"/>
    </source>
</evidence>
<evidence type="ECO:0000313" key="8">
    <source>
        <dbReference type="Proteomes" id="UP000266188"/>
    </source>
</evidence>
<gene>
    <name evidence="7" type="ORF">PHISCL_00997</name>
</gene>
<feature type="compositionally biased region" description="Polar residues" evidence="4">
    <location>
        <begin position="1349"/>
        <end position="1359"/>
    </location>
</feature>
<feature type="domain" description="Mto1-like Mto2p-binding" evidence="6">
    <location>
        <begin position="1456"/>
        <end position="1501"/>
    </location>
</feature>
<feature type="compositionally biased region" description="Polar residues" evidence="4">
    <location>
        <begin position="1410"/>
        <end position="1429"/>
    </location>
</feature>
<feature type="region of interest" description="Disordered" evidence="4">
    <location>
        <begin position="747"/>
        <end position="801"/>
    </location>
</feature>
<dbReference type="OrthoDB" id="10255000at2759"/>
<dbReference type="InterPro" id="IPR012943">
    <property type="entry name" value="Cnn_1N"/>
</dbReference>
<evidence type="ECO:0000256" key="1">
    <source>
        <dbReference type="ARBA" id="ARBA00004496"/>
    </source>
</evidence>
<feature type="region of interest" description="Disordered" evidence="4">
    <location>
        <begin position="1503"/>
        <end position="1556"/>
    </location>
</feature>